<dbReference type="AlphaFoldDB" id="I0H5Y8"/>
<evidence type="ECO:0000256" key="1">
    <source>
        <dbReference type="ARBA" id="ARBA00023002"/>
    </source>
</evidence>
<accession>I0H5Y8</accession>
<dbReference type="KEGG" id="ams:AMIS_32050"/>
<evidence type="ECO:0000313" key="3">
    <source>
        <dbReference type="Proteomes" id="UP000007882"/>
    </source>
</evidence>
<gene>
    <name evidence="2" type="ordered locus">AMIS_32050</name>
</gene>
<dbReference type="SUPFAM" id="SSF50475">
    <property type="entry name" value="FMN-binding split barrel"/>
    <property type="match status" value="1"/>
</dbReference>
<dbReference type="Proteomes" id="UP000007882">
    <property type="component" value="Chromosome"/>
</dbReference>
<dbReference type="PANTHER" id="PTHR35176:SF6">
    <property type="entry name" value="HEME OXYGENASE HI_0854-RELATED"/>
    <property type="match status" value="1"/>
</dbReference>
<name>I0H5Y8_ACTM4</name>
<organism evidence="2 3">
    <name type="scientific">Actinoplanes missouriensis (strain ATCC 14538 / DSM 43046 / CBS 188.64 / JCM 3121 / NBRC 102363 / NCIMB 12654 / NRRL B-3342 / UNCC 431)</name>
    <dbReference type="NCBI Taxonomy" id="512565"/>
    <lineage>
        <taxon>Bacteria</taxon>
        <taxon>Bacillati</taxon>
        <taxon>Actinomycetota</taxon>
        <taxon>Actinomycetes</taxon>
        <taxon>Micromonosporales</taxon>
        <taxon>Micromonosporaceae</taxon>
        <taxon>Actinoplanes</taxon>
    </lineage>
</organism>
<dbReference type="InterPro" id="IPR052019">
    <property type="entry name" value="F420H2_bilvrd_red/Heme_oxyg"/>
</dbReference>
<keyword evidence="1" id="KW-0560">Oxidoreductase</keyword>
<proteinExistence type="predicted"/>
<sequence>MSRWADIENDEPEFAARVRGLFESHDHKFMATLRKDGAPRISVVEARFTDGDVVMGMMGRSLKVADLRRDPRLVLSSASDDVSADPADWPGDARVSGRAIEVLDPARPQVPSNVFRIDMSEVVLNYISRSEGLVVETWRTGKGLERRPLG</sequence>
<dbReference type="Gene3D" id="2.30.110.10">
    <property type="entry name" value="Electron Transport, Fmn-binding Protein, Chain A"/>
    <property type="match status" value="1"/>
</dbReference>
<dbReference type="PATRIC" id="fig|512565.3.peg.3199"/>
<keyword evidence="3" id="KW-1185">Reference proteome</keyword>
<dbReference type="GO" id="GO:0070967">
    <property type="term" value="F:coenzyme F420 binding"/>
    <property type="evidence" value="ECO:0007669"/>
    <property type="project" value="TreeGrafter"/>
</dbReference>
<dbReference type="GO" id="GO:0005829">
    <property type="term" value="C:cytosol"/>
    <property type="evidence" value="ECO:0007669"/>
    <property type="project" value="TreeGrafter"/>
</dbReference>
<reference evidence="2 3" key="1">
    <citation type="submission" date="2012-02" db="EMBL/GenBank/DDBJ databases">
        <title>Complete genome sequence of Actinoplanes missouriensis 431 (= NBRC 102363).</title>
        <authorList>
            <person name="Ohnishi Y."/>
            <person name="Ishikawa J."/>
            <person name="Sekine M."/>
            <person name="Hosoyama A."/>
            <person name="Harada T."/>
            <person name="Narita H."/>
            <person name="Hata T."/>
            <person name="Konno Y."/>
            <person name="Tutikane K."/>
            <person name="Fujita N."/>
            <person name="Horinouchi S."/>
            <person name="Hayakawa M."/>
        </authorList>
    </citation>
    <scope>NUCLEOTIDE SEQUENCE [LARGE SCALE GENOMIC DNA]</scope>
    <source>
        <strain evidence="3">ATCC 14538 / DSM 43046 / CBS 188.64 / JCM 3121 / NBRC 102363 / NCIMB 12654 / NRRL B-3342 / UNCC 431</strain>
    </source>
</reference>
<dbReference type="EMBL" id="AP012319">
    <property type="protein sequence ID" value="BAL88425.1"/>
    <property type="molecule type" value="Genomic_DNA"/>
</dbReference>
<dbReference type="RefSeq" id="WP_014443320.1">
    <property type="nucleotide sequence ID" value="NC_017093.1"/>
</dbReference>
<dbReference type="OrthoDB" id="5115613at2"/>
<dbReference type="PANTHER" id="PTHR35176">
    <property type="entry name" value="HEME OXYGENASE HI_0854-RELATED"/>
    <property type="match status" value="1"/>
</dbReference>
<evidence type="ECO:0000313" key="2">
    <source>
        <dbReference type="EMBL" id="BAL88425.1"/>
    </source>
</evidence>
<protein>
    <submittedName>
        <fullName evidence="2">Putative pyridoxamine 5'-phosphate oxidase-related protein</fullName>
    </submittedName>
</protein>
<dbReference type="InterPro" id="IPR012349">
    <property type="entry name" value="Split_barrel_FMN-bd"/>
</dbReference>
<dbReference type="STRING" id="512565.AMIS_32050"/>
<dbReference type="eggNOG" id="COG0748">
    <property type="taxonomic scope" value="Bacteria"/>
</dbReference>
<dbReference type="GO" id="GO:0016627">
    <property type="term" value="F:oxidoreductase activity, acting on the CH-CH group of donors"/>
    <property type="evidence" value="ECO:0007669"/>
    <property type="project" value="TreeGrafter"/>
</dbReference>
<dbReference type="HOGENOM" id="CLU_134850_0_0_11"/>